<feature type="region of interest" description="Disordered" evidence="1">
    <location>
        <begin position="59"/>
        <end position="80"/>
    </location>
</feature>
<comment type="caution">
    <text evidence="2">The sequence shown here is derived from an EMBL/GenBank/DDBJ whole genome shotgun (WGS) entry which is preliminary data.</text>
</comment>
<evidence type="ECO:0000313" key="2">
    <source>
        <dbReference type="EMBL" id="KAF4084272.1"/>
    </source>
</evidence>
<accession>A0A7J6AN07</accession>
<name>A0A7J6AN07_AMEME</name>
<dbReference type="EMBL" id="JAAGNN010000010">
    <property type="protein sequence ID" value="KAF4084272.1"/>
    <property type="molecule type" value="Genomic_DNA"/>
</dbReference>
<organism evidence="2 3">
    <name type="scientific">Ameiurus melas</name>
    <name type="common">Black bullhead</name>
    <name type="synonym">Silurus melas</name>
    <dbReference type="NCBI Taxonomy" id="219545"/>
    <lineage>
        <taxon>Eukaryota</taxon>
        <taxon>Metazoa</taxon>
        <taxon>Chordata</taxon>
        <taxon>Craniata</taxon>
        <taxon>Vertebrata</taxon>
        <taxon>Euteleostomi</taxon>
        <taxon>Actinopterygii</taxon>
        <taxon>Neopterygii</taxon>
        <taxon>Teleostei</taxon>
        <taxon>Ostariophysi</taxon>
        <taxon>Siluriformes</taxon>
        <taxon>Ictaluridae</taxon>
        <taxon>Ameiurus</taxon>
    </lineage>
</organism>
<evidence type="ECO:0000256" key="1">
    <source>
        <dbReference type="SAM" id="MobiDB-lite"/>
    </source>
</evidence>
<sequence>MFCLNNSLGVGRCNKYIKEALVTSLAANRRLCARASSPPLGAVCASLRYTRARHCGGARTARKPIPLGDSDMDHLSRARD</sequence>
<evidence type="ECO:0000313" key="3">
    <source>
        <dbReference type="Proteomes" id="UP000593565"/>
    </source>
</evidence>
<feature type="compositionally biased region" description="Basic and acidic residues" evidence="1">
    <location>
        <begin position="71"/>
        <end position="80"/>
    </location>
</feature>
<proteinExistence type="predicted"/>
<reference evidence="2 3" key="1">
    <citation type="submission" date="2020-02" db="EMBL/GenBank/DDBJ databases">
        <title>A chromosome-scale genome assembly of the black bullhead catfish (Ameiurus melas).</title>
        <authorList>
            <person name="Wen M."/>
            <person name="Zham M."/>
            <person name="Cabau C."/>
            <person name="Klopp C."/>
            <person name="Donnadieu C."/>
            <person name="Roques C."/>
            <person name="Bouchez O."/>
            <person name="Lampietro C."/>
            <person name="Jouanno E."/>
            <person name="Herpin A."/>
            <person name="Louis A."/>
            <person name="Berthelot C."/>
            <person name="Parey E."/>
            <person name="Roest-Crollius H."/>
            <person name="Braasch I."/>
            <person name="Postlethwait J."/>
            <person name="Robinson-Rechavi M."/>
            <person name="Echchiki A."/>
            <person name="Begum T."/>
            <person name="Montfort J."/>
            <person name="Schartl M."/>
            <person name="Bobe J."/>
            <person name="Guiguen Y."/>
        </authorList>
    </citation>
    <scope>NUCLEOTIDE SEQUENCE [LARGE SCALE GENOMIC DNA]</scope>
    <source>
        <strain evidence="2">M_S1</strain>
        <tissue evidence="2">Blood</tissue>
    </source>
</reference>
<dbReference type="AlphaFoldDB" id="A0A7J6AN07"/>
<dbReference type="Proteomes" id="UP000593565">
    <property type="component" value="Unassembled WGS sequence"/>
</dbReference>
<gene>
    <name evidence="2" type="ORF">AMELA_G00126700</name>
</gene>
<keyword evidence="3" id="KW-1185">Reference proteome</keyword>
<protein>
    <submittedName>
        <fullName evidence="2">Uncharacterized protein</fullName>
    </submittedName>
</protein>